<evidence type="ECO:0000313" key="4">
    <source>
        <dbReference type="EMBL" id="ROW16832.1"/>
    </source>
</evidence>
<evidence type="ECO:0000313" key="5">
    <source>
        <dbReference type="Proteomes" id="UP000285146"/>
    </source>
</evidence>
<accession>A0A423XKB8</accession>
<evidence type="ECO:0000259" key="3">
    <source>
        <dbReference type="Pfam" id="PF20684"/>
    </source>
</evidence>
<feature type="transmembrane region" description="Helical" evidence="2">
    <location>
        <begin position="170"/>
        <end position="193"/>
    </location>
</feature>
<keyword evidence="2" id="KW-0812">Transmembrane</keyword>
<dbReference type="EMBL" id="LKEB01000004">
    <property type="protein sequence ID" value="ROW16832.1"/>
    <property type="molecule type" value="Genomic_DNA"/>
</dbReference>
<sequence length="418" mass="46488">MASGSTAASSPTSTLLPGQSPPLAALTDTNRSGIVLITTALCLIFALLSITIRLYVRLQFRHQIDRDDFASFTSMVRETEYPKCLDILRMIRSAYPAGILQIFSFIQSVLVFIQAGNGFGRSVDEISGPDMISWQKDAFASDTLYIFTIWLTKCSVALLFIRLTPEQKHILASYVVLGGSTLLMAVSEILVTVRCDMSHPWIFVGEKCSDLFQRWQVVTAFDVITEVLLFGLAIYMLQGLKLKLEKKLVVLTAFALRLPVIVPAILRLHYLGVEFSSSDQSLDGVVASVFTQIQISYAIFATTTPILRPFMGALNTHYGGPTEARTTPTGTRQSDKSAGQPLSSLVSSRNKSQQRGLTNSVVPQIRWDNTEYNVQVSSAENENRSLHSSDSRRMFISKNTEWAVDFEEPRLNEPHREV</sequence>
<feature type="region of interest" description="Disordered" evidence="1">
    <location>
        <begin position="318"/>
        <end position="362"/>
    </location>
</feature>
<keyword evidence="2" id="KW-0472">Membrane</keyword>
<feature type="compositionally biased region" description="Polar residues" evidence="1">
    <location>
        <begin position="324"/>
        <end position="362"/>
    </location>
</feature>
<feature type="transmembrane region" description="Helical" evidence="2">
    <location>
        <begin position="93"/>
        <end position="113"/>
    </location>
</feature>
<feature type="transmembrane region" description="Helical" evidence="2">
    <location>
        <begin position="33"/>
        <end position="56"/>
    </location>
</feature>
<keyword evidence="5" id="KW-1185">Reference proteome</keyword>
<comment type="caution">
    <text evidence="4">The sequence shown here is derived from an EMBL/GenBank/DDBJ whole genome shotgun (WGS) entry which is preliminary data.</text>
</comment>
<proteinExistence type="predicted"/>
<evidence type="ECO:0000256" key="1">
    <source>
        <dbReference type="SAM" id="MobiDB-lite"/>
    </source>
</evidence>
<feature type="transmembrane region" description="Helical" evidence="2">
    <location>
        <begin position="213"/>
        <end position="236"/>
    </location>
</feature>
<dbReference type="InterPro" id="IPR049326">
    <property type="entry name" value="Rhodopsin_dom_fungi"/>
</dbReference>
<feature type="transmembrane region" description="Helical" evidence="2">
    <location>
        <begin position="144"/>
        <end position="163"/>
    </location>
</feature>
<dbReference type="Proteomes" id="UP000285146">
    <property type="component" value="Unassembled WGS sequence"/>
</dbReference>
<protein>
    <recommendedName>
        <fullName evidence="3">Rhodopsin domain-containing protein</fullName>
    </recommendedName>
</protein>
<organism evidence="4 5">
    <name type="scientific">Cytospora leucostoma</name>
    <dbReference type="NCBI Taxonomy" id="1230097"/>
    <lineage>
        <taxon>Eukaryota</taxon>
        <taxon>Fungi</taxon>
        <taxon>Dikarya</taxon>
        <taxon>Ascomycota</taxon>
        <taxon>Pezizomycotina</taxon>
        <taxon>Sordariomycetes</taxon>
        <taxon>Sordariomycetidae</taxon>
        <taxon>Diaporthales</taxon>
        <taxon>Cytosporaceae</taxon>
        <taxon>Cytospora</taxon>
    </lineage>
</organism>
<dbReference type="InParanoid" id="A0A423XKB8"/>
<dbReference type="PANTHER" id="PTHR39614">
    <property type="entry name" value="INTEGRAL MEMBRANE PROTEIN"/>
    <property type="match status" value="1"/>
</dbReference>
<dbReference type="Pfam" id="PF20684">
    <property type="entry name" value="Fung_rhodopsin"/>
    <property type="match status" value="1"/>
</dbReference>
<feature type="transmembrane region" description="Helical" evidence="2">
    <location>
        <begin position="248"/>
        <end position="266"/>
    </location>
</feature>
<evidence type="ECO:0000256" key="2">
    <source>
        <dbReference type="SAM" id="Phobius"/>
    </source>
</evidence>
<dbReference type="AlphaFoldDB" id="A0A423XKB8"/>
<gene>
    <name evidence="4" type="ORF">VPNG_01503</name>
</gene>
<dbReference type="PANTHER" id="PTHR39614:SF2">
    <property type="entry name" value="INTEGRAL MEMBRANE PROTEIN"/>
    <property type="match status" value="1"/>
</dbReference>
<dbReference type="STRING" id="1230097.A0A423XKB8"/>
<feature type="domain" description="Rhodopsin" evidence="3">
    <location>
        <begin position="53"/>
        <end position="311"/>
    </location>
</feature>
<dbReference type="OrthoDB" id="3918601at2759"/>
<keyword evidence="2" id="KW-1133">Transmembrane helix</keyword>
<name>A0A423XKB8_9PEZI</name>
<feature type="transmembrane region" description="Helical" evidence="2">
    <location>
        <begin position="286"/>
        <end position="307"/>
    </location>
</feature>
<reference evidence="4 5" key="1">
    <citation type="submission" date="2015-09" db="EMBL/GenBank/DDBJ databases">
        <title>Host preference determinants of Valsa canker pathogens revealed by comparative genomics.</title>
        <authorList>
            <person name="Yin Z."/>
            <person name="Huang L."/>
        </authorList>
    </citation>
    <scope>NUCLEOTIDE SEQUENCE [LARGE SCALE GENOMIC DNA]</scope>
    <source>
        <strain evidence="4 5">SXYLt</strain>
    </source>
</reference>